<protein>
    <submittedName>
        <fullName evidence="1">Uncharacterized protein</fullName>
    </submittedName>
</protein>
<dbReference type="EMBL" id="BAABCM010000001">
    <property type="protein sequence ID" value="GAA3799384.1"/>
    <property type="molecule type" value="Genomic_DNA"/>
</dbReference>
<evidence type="ECO:0000313" key="1">
    <source>
        <dbReference type="EMBL" id="GAA3799384.1"/>
    </source>
</evidence>
<accession>A0ABP7HSZ3</accession>
<evidence type="ECO:0000313" key="2">
    <source>
        <dbReference type="Proteomes" id="UP001501624"/>
    </source>
</evidence>
<organism evidence="1 2">
    <name type="scientific">Amycolatopsis tucumanensis</name>
    <dbReference type="NCBI Taxonomy" id="401106"/>
    <lineage>
        <taxon>Bacteria</taxon>
        <taxon>Bacillati</taxon>
        <taxon>Actinomycetota</taxon>
        <taxon>Actinomycetes</taxon>
        <taxon>Pseudonocardiales</taxon>
        <taxon>Pseudonocardiaceae</taxon>
        <taxon>Amycolatopsis</taxon>
    </lineage>
</organism>
<dbReference type="PROSITE" id="PS51257">
    <property type="entry name" value="PROKAR_LIPOPROTEIN"/>
    <property type="match status" value="1"/>
</dbReference>
<reference evidence="2" key="1">
    <citation type="journal article" date="2019" name="Int. J. Syst. Evol. Microbiol.">
        <title>The Global Catalogue of Microorganisms (GCM) 10K type strain sequencing project: providing services to taxonomists for standard genome sequencing and annotation.</title>
        <authorList>
            <consortium name="The Broad Institute Genomics Platform"/>
            <consortium name="The Broad Institute Genome Sequencing Center for Infectious Disease"/>
            <person name="Wu L."/>
            <person name="Ma J."/>
        </authorList>
    </citation>
    <scope>NUCLEOTIDE SEQUENCE [LARGE SCALE GENOMIC DNA]</scope>
    <source>
        <strain evidence="2">JCM 17017</strain>
    </source>
</reference>
<keyword evidence="2" id="KW-1185">Reference proteome</keyword>
<sequence length="82" mass="8349">MLWTRLLCSVEQGGSAGQSGCACRWGRAGWEERAKPGWRAGAQAGAVLGVLGYGEVAPVRLPAGMVSRVPLGSALDPAAVLG</sequence>
<gene>
    <name evidence="1" type="ORF">GCM10022380_15880</name>
</gene>
<comment type="caution">
    <text evidence="1">The sequence shown here is derived from an EMBL/GenBank/DDBJ whole genome shotgun (WGS) entry which is preliminary data.</text>
</comment>
<dbReference type="Proteomes" id="UP001501624">
    <property type="component" value="Unassembled WGS sequence"/>
</dbReference>
<proteinExistence type="predicted"/>
<name>A0ABP7HSZ3_9PSEU</name>